<keyword evidence="4" id="KW-1185">Reference proteome</keyword>
<dbReference type="InterPro" id="IPR029044">
    <property type="entry name" value="Nucleotide-diphossugar_trans"/>
</dbReference>
<evidence type="ECO:0000256" key="1">
    <source>
        <dbReference type="ARBA" id="ARBA00006739"/>
    </source>
</evidence>
<evidence type="ECO:0000313" key="4">
    <source>
        <dbReference type="Proteomes" id="UP000831484"/>
    </source>
</evidence>
<evidence type="ECO:0000313" key="3">
    <source>
        <dbReference type="EMBL" id="UPU44342.1"/>
    </source>
</evidence>
<dbReference type="Pfam" id="PF00535">
    <property type="entry name" value="Glycos_transf_2"/>
    <property type="match status" value="1"/>
</dbReference>
<protein>
    <submittedName>
        <fullName evidence="3">Glycosyltransferase family 2 protein</fullName>
    </submittedName>
</protein>
<name>A0AB38RG22_RHOSG</name>
<dbReference type="CDD" id="cd04179">
    <property type="entry name" value="DPM_DPG-synthase_like"/>
    <property type="match status" value="1"/>
</dbReference>
<organism evidence="3 4">
    <name type="scientific">Rhodococcus qingshengii JCM 15477</name>
    <dbReference type="NCBI Taxonomy" id="1303681"/>
    <lineage>
        <taxon>Bacteria</taxon>
        <taxon>Bacillati</taxon>
        <taxon>Actinomycetota</taxon>
        <taxon>Actinomycetes</taxon>
        <taxon>Mycobacteriales</taxon>
        <taxon>Nocardiaceae</taxon>
        <taxon>Rhodococcus</taxon>
        <taxon>Rhodococcus erythropolis group</taxon>
    </lineage>
</organism>
<gene>
    <name evidence="3" type="ORF">M0639_06540</name>
</gene>
<feature type="domain" description="Glycosyltransferase 2-like" evidence="2">
    <location>
        <begin position="22"/>
        <end position="176"/>
    </location>
</feature>
<dbReference type="PANTHER" id="PTHR48090:SF7">
    <property type="entry name" value="RFBJ PROTEIN"/>
    <property type="match status" value="1"/>
</dbReference>
<reference evidence="4" key="1">
    <citation type="journal article" date="2022" name="Environ. Microbiol.">
        <title>Functional analysis, diversity, and distribution of carbendazim hydrolases MheI and CbmA, responsible for the initial step in carbendazim degradation.</title>
        <authorList>
            <person name="Zhang M."/>
            <person name="Bai X."/>
            <person name="Li Q."/>
            <person name="Zhang L."/>
            <person name="Zhu Q."/>
            <person name="Gao S."/>
            <person name="Ke Z."/>
            <person name="Jiang M."/>
            <person name="Hu J."/>
            <person name="Qiu J."/>
            <person name="Hong Q."/>
        </authorList>
    </citation>
    <scope>NUCLEOTIDE SEQUENCE [LARGE SCALE GENOMIC DNA]</scope>
    <source>
        <strain evidence="4">djl-6</strain>
    </source>
</reference>
<evidence type="ECO:0000259" key="2">
    <source>
        <dbReference type="Pfam" id="PF00535"/>
    </source>
</evidence>
<dbReference type="PANTHER" id="PTHR48090">
    <property type="entry name" value="UNDECAPRENYL-PHOSPHATE 4-DEOXY-4-FORMAMIDO-L-ARABINOSE TRANSFERASE-RELATED"/>
    <property type="match status" value="1"/>
</dbReference>
<dbReference type="RefSeq" id="WP_064074622.1">
    <property type="nucleotide sequence ID" value="NZ_CP096563.1"/>
</dbReference>
<dbReference type="AlphaFoldDB" id="A0AB38RG22"/>
<dbReference type="Proteomes" id="UP000831484">
    <property type="component" value="Chromosome"/>
</dbReference>
<sequence length="277" mass="29910">MDNDAPAADERMRSATMRPRVTVIVPAMNEAKNLPHVAAQMPKGIDEIVFVDGNSVDDTVEVATMLWPDATVITQTRKGKGNALACGFEAATGDIIVMIDADGSTNPGEIPLFVQALVDGADFAKGSRFIAGGGSSDITKLRRLGNYGLNSLVNILFRTHFTDLCYGYNAFWRNALDVMQLPDTGTAAAQWGDGFEIETLINVRVAAAGLGIAEVGSFEADRIHGVSNLNAFSDGMRVLRIIGMEWRRRRSARRGATSRRSIPLDPQKLTLPESIVS</sequence>
<dbReference type="SUPFAM" id="SSF53448">
    <property type="entry name" value="Nucleotide-diphospho-sugar transferases"/>
    <property type="match status" value="1"/>
</dbReference>
<dbReference type="InterPro" id="IPR001173">
    <property type="entry name" value="Glyco_trans_2-like"/>
</dbReference>
<dbReference type="EMBL" id="CP096563">
    <property type="protein sequence ID" value="UPU44342.1"/>
    <property type="molecule type" value="Genomic_DNA"/>
</dbReference>
<proteinExistence type="inferred from homology"/>
<accession>A0AB38RG22</accession>
<dbReference type="Gene3D" id="3.90.550.10">
    <property type="entry name" value="Spore Coat Polysaccharide Biosynthesis Protein SpsA, Chain A"/>
    <property type="match status" value="1"/>
</dbReference>
<dbReference type="InterPro" id="IPR050256">
    <property type="entry name" value="Glycosyltransferase_2"/>
</dbReference>
<comment type="similarity">
    <text evidence="1">Belongs to the glycosyltransferase 2 family.</text>
</comment>